<keyword evidence="2" id="KW-0268">Exocytosis</keyword>
<evidence type="ECO:0000256" key="8">
    <source>
        <dbReference type="PROSITE-ProRule" id="PRU00023"/>
    </source>
</evidence>
<dbReference type="SUPFAM" id="SSF47769">
    <property type="entry name" value="SAM/Pointed domain"/>
    <property type="match status" value="1"/>
</dbReference>
<accession>A0A443SNX3</accession>
<keyword evidence="4" id="KW-0677">Repeat</keyword>
<name>A0A443SNX3_9ACAR</name>
<evidence type="ECO:0000256" key="4">
    <source>
        <dbReference type="ARBA" id="ARBA00022737"/>
    </source>
</evidence>
<dbReference type="OrthoDB" id="76949at2759"/>
<keyword evidence="7" id="KW-0472">Membrane</keyword>
<keyword evidence="12" id="KW-1185">Reference proteome</keyword>
<dbReference type="GO" id="GO:0044218">
    <property type="term" value="C:other organism cell membrane"/>
    <property type="evidence" value="ECO:0007669"/>
    <property type="project" value="UniProtKB-KW"/>
</dbReference>
<proteinExistence type="predicted"/>
<protein>
    <submittedName>
        <fullName evidence="11">Usher syndrome type-1G protein-like protein</fullName>
    </submittedName>
</protein>
<evidence type="ECO:0000256" key="9">
    <source>
        <dbReference type="SAM" id="MobiDB-lite"/>
    </source>
</evidence>
<dbReference type="STRING" id="299467.A0A443SNX3"/>
<dbReference type="Pfam" id="PF00536">
    <property type="entry name" value="SAM_1"/>
    <property type="match status" value="1"/>
</dbReference>
<dbReference type="SUPFAM" id="SSF48403">
    <property type="entry name" value="Ankyrin repeat"/>
    <property type="match status" value="1"/>
</dbReference>
<evidence type="ECO:0000313" key="11">
    <source>
        <dbReference type="EMBL" id="RWS29217.1"/>
    </source>
</evidence>
<evidence type="ECO:0000256" key="5">
    <source>
        <dbReference type="ARBA" id="ARBA00023028"/>
    </source>
</evidence>
<evidence type="ECO:0000256" key="1">
    <source>
        <dbReference type="ARBA" id="ARBA00004175"/>
    </source>
</evidence>
<keyword evidence="6 8" id="KW-0040">ANK repeat</keyword>
<evidence type="ECO:0000313" key="12">
    <source>
        <dbReference type="Proteomes" id="UP000288716"/>
    </source>
</evidence>
<dbReference type="PROSITE" id="PS50297">
    <property type="entry name" value="ANK_REP_REGION"/>
    <property type="match status" value="1"/>
</dbReference>
<dbReference type="Proteomes" id="UP000288716">
    <property type="component" value="Unassembled WGS sequence"/>
</dbReference>
<gene>
    <name evidence="11" type="ORF">B4U80_08460</name>
</gene>
<evidence type="ECO:0000256" key="2">
    <source>
        <dbReference type="ARBA" id="ARBA00022483"/>
    </source>
</evidence>
<dbReference type="InterPro" id="IPR001660">
    <property type="entry name" value="SAM"/>
</dbReference>
<dbReference type="FunFam" id="1.25.40.20:FF:000074">
    <property type="entry name" value="Usher syndrome type-1G protein isoform X1"/>
    <property type="match status" value="1"/>
</dbReference>
<dbReference type="GO" id="GO:0006887">
    <property type="term" value="P:exocytosis"/>
    <property type="evidence" value="ECO:0007669"/>
    <property type="project" value="UniProtKB-KW"/>
</dbReference>
<comment type="caution">
    <text evidence="11">The sequence shown here is derived from an EMBL/GenBank/DDBJ whole genome shotgun (WGS) entry which is preliminary data.</text>
</comment>
<dbReference type="InterPro" id="IPR002110">
    <property type="entry name" value="Ankyrin_rpt"/>
</dbReference>
<keyword evidence="7" id="KW-1053">Target membrane</keyword>
<keyword evidence="3" id="KW-1052">Target cell membrane</keyword>
<dbReference type="GO" id="GO:0044231">
    <property type="term" value="C:host cell presynaptic membrane"/>
    <property type="evidence" value="ECO:0007669"/>
    <property type="project" value="UniProtKB-KW"/>
</dbReference>
<feature type="compositionally biased region" description="Basic and acidic residues" evidence="9">
    <location>
        <begin position="293"/>
        <end position="305"/>
    </location>
</feature>
<evidence type="ECO:0000259" key="10">
    <source>
        <dbReference type="SMART" id="SM00454"/>
    </source>
</evidence>
<feature type="domain" description="SAM" evidence="10">
    <location>
        <begin position="471"/>
        <end position="536"/>
    </location>
</feature>
<keyword evidence="5" id="KW-0638">Presynaptic neurotoxin</keyword>
<reference evidence="11 12" key="1">
    <citation type="journal article" date="2018" name="Gigascience">
        <title>Genomes of trombidid mites reveal novel predicted allergens and laterally-transferred genes associated with secondary metabolism.</title>
        <authorList>
            <person name="Dong X."/>
            <person name="Chaisiri K."/>
            <person name="Xia D."/>
            <person name="Armstrong S.D."/>
            <person name="Fang Y."/>
            <person name="Donnelly M.J."/>
            <person name="Kadowaki T."/>
            <person name="McGarry J.W."/>
            <person name="Darby A.C."/>
            <person name="Makepeace B.L."/>
        </authorList>
    </citation>
    <scope>NUCLEOTIDE SEQUENCE [LARGE SCALE GENOMIC DNA]</scope>
    <source>
        <strain evidence="11">UoL-UT</strain>
    </source>
</reference>
<dbReference type="SMART" id="SM00454">
    <property type="entry name" value="SAM"/>
    <property type="match status" value="1"/>
</dbReference>
<feature type="compositionally biased region" description="Low complexity" evidence="9">
    <location>
        <begin position="279"/>
        <end position="290"/>
    </location>
</feature>
<dbReference type="PANTHER" id="PTHR24201:SF15">
    <property type="entry name" value="ANKYRIN REPEAT DOMAIN-CONTAINING PROTEIN 66"/>
    <property type="match status" value="1"/>
</dbReference>
<dbReference type="EMBL" id="NCKV01001015">
    <property type="protein sequence ID" value="RWS29217.1"/>
    <property type="molecule type" value="Genomic_DNA"/>
</dbReference>
<evidence type="ECO:0000256" key="7">
    <source>
        <dbReference type="ARBA" id="ARBA00023298"/>
    </source>
</evidence>
<feature type="repeat" description="ANK" evidence="8">
    <location>
        <begin position="69"/>
        <end position="101"/>
    </location>
</feature>
<dbReference type="Gene3D" id="1.10.150.50">
    <property type="entry name" value="Transcription Factor, Ets-1"/>
    <property type="match status" value="1"/>
</dbReference>
<dbReference type="VEuPathDB" id="VectorBase:LDEU002824"/>
<dbReference type="PROSITE" id="PS50088">
    <property type="entry name" value="ANK_REPEAT"/>
    <property type="match status" value="1"/>
</dbReference>
<dbReference type="Gene3D" id="1.25.40.20">
    <property type="entry name" value="Ankyrin repeat-containing domain"/>
    <property type="match status" value="1"/>
</dbReference>
<feature type="region of interest" description="Disordered" evidence="9">
    <location>
        <begin position="278"/>
        <end position="310"/>
    </location>
</feature>
<dbReference type="SMART" id="SM00248">
    <property type="entry name" value="ANK"/>
    <property type="match status" value="4"/>
</dbReference>
<evidence type="ECO:0000256" key="3">
    <source>
        <dbReference type="ARBA" id="ARBA00022537"/>
    </source>
</evidence>
<dbReference type="InterPro" id="IPR013761">
    <property type="entry name" value="SAM/pointed_sf"/>
</dbReference>
<dbReference type="InterPro" id="IPR050776">
    <property type="entry name" value="Ank_Repeat/CDKN_Inhibitor"/>
</dbReference>
<keyword evidence="5" id="KW-0528">Neurotoxin</keyword>
<dbReference type="PANTHER" id="PTHR24201">
    <property type="entry name" value="ANK_REP_REGION DOMAIN-CONTAINING PROTEIN"/>
    <property type="match status" value="1"/>
</dbReference>
<comment type="subcellular location">
    <subcellularLocation>
        <location evidence="1">Target cell membrane</location>
    </subcellularLocation>
</comment>
<sequence length="548" mass="61110">MMVSVDKDRYHRAARDGYIDLLKEATRKDCNATDEDGMTPTIWCSYYGHLDALRTLVGRGGDADKCDQTGNTALHWAANNGHVNCVSFLVNFGVNLWSLNNEFQTAKDLAAQKEHAEILSFMDQVMAKQSALNPKMVQKLKEKAVSEAEKRVKLFEKLHKKASKKAEKEDKYLQKQRKRLLEPLTTLNSTLKRDSITCLPSNTGSFKFSEIVNNGTMTSTKVKGVGGVSRKVLLKKQNVDTLSTSSDFKVRETSNGSKCSVRSLTGLRRDNEILYVRKNQQINGNNNNNNDSLSDRNAKPKDAHNENLYNRPHLKDLFKSGFDDNLTSKKSNLMRTYSEPDFVSHFADSGIGDDAITPPESSIFERPGFGSVAFRKNSLFAGSLLPMNCQKALIIDENAIHNTRVSRKHCKVRDKFHKTESGSGGGSDSIGSAGSLAQRNASLSVMSTQALWDDDDDPLLDEVDQMDVNIIRNTITPPIILFLAANCATEYLPLFQKEKIDLEALMLLTEDDLKSLGLPLGPRRKIMTAIAKRRIVQQEPGIIRDTCL</sequence>
<keyword evidence="5" id="KW-0800">Toxin</keyword>
<evidence type="ECO:0000256" key="6">
    <source>
        <dbReference type="ARBA" id="ARBA00023043"/>
    </source>
</evidence>
<organism evidence="11 12">
    <name type="scientific">Leptotrombidium deliense</name>
    <dbReference type="NCBI Taxonomy" id="299467"/>
    <lineage>
        <taxon>Eukaryota</taxon>
        <taxon>Metazoa</taxon>
        <taxon>Ecdysozoa</taxon>
        <taxon>Arthropoda</taxon>
        <taxon>Chelicerata</taxon>
        <taxon>Arachnida</taxon>
        <taxon>Acari</taxon>
        <taxon>Acariformes</taxon>
        <taxon>Trombidiformes</taxon>
        <taxon>Prostigmata</taxon>
        <taxon>Anystina</taxon>
        <taxon>Parasitengona</taxon>
        <taxon>Trombiculoidea</taxon>
        <taxon>Trombiculidae</taxon>
        <taxon>Leptotrombidium</taxon>
    </lineage>
</organism>
<dbReference type="Pfam" id="PF12796">
    <property type="entry name" value="Ank_2"/>
    <property type="match status" value="1"/>
</dbReference>
<dbReference type="InterPro" id="IPR036770">
    <property type="entry name" value="Ankyrin_rpt-contain_sf"/>
</dbReference>
<dbReference type="AlphaFoldDB" id="A0A443SNX3"/>